<dbReference type="EMBL" id="CM042034">
    <property type="protein sequence ID" value="KAI3761565.1"/>
    <property type="molecule type" value="Genomic_DNA"/>
</dbReference>
<dbReference type="Proteomes" id="UP001056120">
    <property type="component" value="Linkage Group LG17"/>
</dbReference>
<evidence type="ECO:0000313" key="1">
    <source>
        <dbReference type="EMBL" id="KAI3761565.1"/>
    </source>
</evidence>
<evidence type="ECO:0000313" key="2">
    <source>
        <dbReference type="Proteomes" id="UP001056120"/>
    </source>
</evidence>
<reference evidence="1 2" key="2">
    <citation type="journal article" date="2022" name="Mol. Ecol. Resour.">
        <title>The genomes of chicory, endive, great burdock and yacon provide insights into Asteraceae paleo-polyploidization history and plant inulin production.</title>
        <authorList>
            <person name="Fan W."/>
            <person name="Wang S."/>
            <person name="Wang H."/>
            <person name="Wang A."/>
            <person name="Jiang F."/>
            <person name="Liu H."/>
            <person name="Zhao H."/>
            <person name="Xu D."/>
            <person name="Zhang Y."/>
        </authorList>
    </citation>
    <scope>NUCLEOTIDE SEQUENCE [LARGE SCALE GENOMIC DNA]</scope>
    <source>
        <strain evidence="2">cv. Yunnan</strain>
        <tissue evidence="1">Leaves</tissue>
    </source>
</reference>
<gene>
    <name evidence="1" type="ORF">L1987_51985</name>
</gene>
<accession>A0ACB9ERX3</accession>
<comment type="caution">
    <text evidence="1">The sequence shown here is derived from an EMBL/GenBank/DDBJ whole genome shotgun (WGS) entry which is preliminary data.</text>
</comment>
<protein>
    <submittedName>
        <fullName evidence="1">Uncharacterized protein</fullName>
    </submittedName>
</protein>
<organism evidence="1 2">
    <name type="scientific">Smallanthus sonchifolius</name>
    <dbReference type="NCBI Taxonomy" id="185202"/>
    <lineage>
        <taxon>Eukaryota</taxon>
        <taxon>Viridiplantae</taxon>
        <taxon>Streptophyta</taxon>
        <taxon>Embryophyta</taxon>
        <taxon>Tracheophyta</taxon>
        <taxon>Spermatophyta</taxon>
        <taxon>Magnoliopsida</taxon>
        <taxon>eudicotyledons</taxon>
        <taxon>Gunneridae</taxon>
        <taxon>Pentapetalae</taxon>
        <taxon>asterids</taxon>
        <taxon>campanulids</taxon>
        <taxon>Asterales</taxon>
        <taxon>Asteraceae</taxon>
        <taxon>Asteroideae</taxon>
        <taxon>Heliantheae alliance</taxon>
        <taxon>Millerieae</taxon>
        <taxon>Smallanthus</taxon>
    </lineage>
</organism>
<proteinExistence type="predicted"/>
<name>A0ACB9ERX3_9ASTR</name>
<reference evidence="2" key="1">
    <citation type="journal article" date="2022" name="Mol. Ecol. Resour.">
        <title>The genomes of chicory, endive, great burdock and yacon provide insights into Asteraceae palaeo-polyploidization history and plant inulin production.</title>
        <authorList>
            <person name="Fan W."/>
            <person name="Wang S."/>
            <person name="Wang H."/>
            <person name="Wang A."/>
            <person name="Jiang F."/>
            <person name="Liu H."/>
            <person name="Zhao H."/>
            <person name="Xu D."/>
            <person name="Zhang Y."/>
        </authorList>
    </citation>
    <scope>NUCLEOTIDE SEQUENCE [LARGE SCALE GENOMIC DNA]</scope>
    <source>
        <strain evidence="2">cv. Yunnan</strain>
    </source>
</reference>
<keyword evidence="2" id="KW-1185">Reference proteome</keyword>
<sequence>MATGKPFREVELPQQKSQDDGVLFPAVLSPNTSTDSTATELSAFEDAIKAHKPWLESLLRKSGAVLFRGFPVISPFDFNRVVEAFGFPELLYVGGGALRTQVVDRVYTANESPLDKEIPFHHEMTYGRKLEWMGNTAKNITNSLPAISFDEESGKKTWFNSLATSYSGPASERFGPRDTLVELGNGDPVENLGRRMCCNTLEEG</sequence>